<sequence length="67" mass="7240">MLIPKRPFFLAVIYSLAFGIGISINATSQGASGDWTTYAIAMSMACGVWSLVYICCDSPPYLKRIAS</sequence>
<reference evidence="2" key="1">
    <citation type="submission" date="2021-01" db="EMBL/GenBank/DDBJ databases">
        <authorList>
            <consortium name="Genoscope - CEA"/>
            <person name="William W."/>
        </authorList>
    </citation>
    <scope>NUCLEOTIDE SEQUENCE</scope>
</reference>
<organism evidence="2">
    <name type="scientific">Brassica napus</name>
    <name type="common">Rape</name>
    <dbReference type="NCBI Taxonomy" id="3708"/>
    <lineage>
        <taxon>Eukaryota</taxon>
        <taxon>Viridiplantae</taxon>
        <taxon>Streptophyta</taxon>
        <taxon>Embryophyta</taxon>
        <taxon>Tracheophyta</taxon>
        <taxon>Spermatophyta</taxon>
        <taxon>Magnoliopsida</taxon>
        <taxon>eudicotyledons</taxon>
        <taxon>Gunneridae</taxon>
        <taxon>Pentapetalae</taxon>
        <taxon>rosids</taxon>
        <taxon>malvids</taxon>
        <taxon>Brassicales</taxon>
        <taxon>Brassicaceae</taxon>
        <taxon>Brassiceae</taxon>
        <taxon>Brassica</taxon>
    </lineage>
</organism>
<evidence type="ECO:0000256" key="1">
    <source>
        <dbReference type="SAM" id="Phobius"/>
    </source>
</evidence>
<gene>
    <name evidence="2" type="ORF">DARMORV10_A10P16730.1</name>
</gene>
<accession>A0A817B0M7</accession>
<dbReference type="EMBL" id="HG994364">
    <property type="protein sequence ID" value="CAF2334695.1"/>
    <property type="molecule type" value="Genomic_DNA"/>
</dbReference>
<dbReference type="AlphaFoldDB" id="A0A817B0M7"/>
<keyword evidence="1" id="KW-0472">Membrane</keyword>
<feature type="transmembrane region" description="Helical" evidence="1">
    <location>
        <begin position="38"/>
        <end position="56"/>
    </location>
</feature>
<evidence type="ECO:0000313" key="2">
    <source>
        <dbReference type="EMBL" id="CAF2334695.1"/>
    </source>
</evidence>
<name>A0A817B0M7_BRANA</name>
<feature type="transmembrane region" description="Helical" evidence="1">
    <location>
        <begin position="7"/>
        <end position="26"/>
    </location>
</feature>
<keyword evidence="1" id="KW-1133">Transmembrane helix</keyword>
<protein>
    <submittedName>
        <fullName evidence="2">(rape) hypothetical protein</fullName>
    </submittedName>
</protein>
<dbReference type="Proteomes" id="UP001295469">
    <property type="component" value="Chromosome A10"/>
</dbReference>
<keyword evidence="1" id="KW-0812">Transmembrane</keyword>
<proteinExistence type="predicted"/>